<dbReference type="OMA" id="PAGWRNG"/>
<name>A0A0L0DF38_THETB</name>
<dbReference type="GO" id="GO:0016491">
    <property type="term" value="F:oxidoreductase activity"/>
    <property type="evidence" value="ECO:0007669"/>
    <property type="project" value="InterPro"/>
</dbReference>
<dbReference type="OrthoDB" id="5977668at2759"/>
<protein>
    <submittedName>
        <fullName evidence="2">Amine oxidase</fullName>
    </submittedName>
</protein>
<accession>A0A0L0DF38</accession>
<evidence type="ECO:0000313" key="2">
    <source>
        <dbReference type="EMBL" id="KNC50756.1"/>
    </source>
</evidence>
<sequence>MMQIPQQLDLLANGHEVTLFESLAEVGMGAHAHTVETADGQVTVDVPFRVFNERHYRNFAAILTSLGIEWEMCNYAASYSALESGEVYFRYANWLIGAFSLPYLPFASLFSTSGWAVAKDFYRWISSAKLDLDAGRLDGLTMGEYLDSRGYSDLFQHRVFFPIMAIIMTCDIDSMRQYPADMVVGAFTNGRGRGVKRALGGTDAIVAALSANIANVHCSAAVTAVKRGCTETKPVVEFSIAGGDAQSVEFDHVIIATQPEHVLKLLQDPSPELKSILSLWGSETSDVVVHTDPSLMPADRSAWSPINVLLSDSGSPRPMATMWLNQLHPALAHHEVNIFQTWNPLANPAPDSVITSSTFSRPVMCPTASKAANGLSALQGDGGVWMAGSYARYGLPLLENGVCSALDVVSRMGVPLPDFVDIPEPYGAASVPPTRSALWLVTKALVVVSTLAAATVTGLRWRAKLPLLPASLTAPLS</sequence>
<dbReference type="Pfam" id="PF01593">
    <property type="entry name" value="Amino_oxidase"/>
    <property type="match status" value="1"/>
</dbReference>
<dbReference type="PANTHER" id="PTHR42923:SF17">
    <property type="entry name" value="AMINE OXIDASE DOMAIN-CONTAINING PROTEIN"/>
    <property type="match status" value="1"/>
</dbReference>
<dbReference type="GeneID" id="25565756"/>
<dbReference type="InterPro" id="IPR002937">
    <property type="entry name" value="Amino_oxidase"/>
</dbReference>
<dbReference type="Gene3D" id="3.50.50.60">
    <property type="entry name" value="FAD/NAD(P)-binding domain"/>
    <property type="match status" value="1"/>
</dbReference>
<dbReference type="AlphaFoldDB" id="A0A0L0DF38"/>
<dbReference type="RefSeq" id="XP_013756719.1">
    <property type="nucleotide sequence ID" value="XM_013901265.1"/>
</dbReference>
<organism evidence="2 3">
    <name type="scientific">Thecamonas trahens ATCC 50062</name>
    <dbReference type="NCBI Taxonomy" id="461836"/>
    <lineage>
        <taxon>Eukaryota</taxon>
        <taxon>Apusozoa</taxon>
        <taxon>Apusomonadida</taxon>
        <taxon>Apusomonadidae</taxon>
        <taxon>Thecamonas</taxon>
    </lineage>
</organism>
<dbReference type="STRING" id="461836.A0A0L0DF38"/>
<dbReference type="PANTHER" id="PTHR42923">
    <property type="entry name" value="PROTOPORPHYRINOGEN OXIDASE"/>
    <property type="match status" value="1"/>
</dbReference>
<dbReference type="Gene3D" id="3.90.660.10">
    <property type="match status" value="1"/>
</dbReference>
<feature type="domain" description="Amine oxidase" evidence="1">
    <location>
        <begin position="9"/>
        <end position="304"/>
    </location>
</feature>
<proteinExistence type="predicted"/>
<evidence type="ECO:0000259" key="1">
    <source>
        <dbReference type="Pfam" id="PF01593"/>
    </source>
</evidence>
<keyword evidence="3" id="KW-1185">Reference proteome</keyword>
<reference evidence="2 3" key="1">
    <citation type="submission" date="2010-05" db="EMBL/GenBank/DDBJ databases">
        <title>The Genome Sequence of Thecamonas trahens ATCC 50062.</title>
        <authorList>
            <consortium name="The Broad Institute Genome Sequencing Platform"/>
            <person name="Russ C."/>
            <person name="Cuomo C."/>
            <person name="Shea T."/>
            <person name="Young S.K."/>
            <person name="Zeng Q."/>
            <person name="Koehrsen M."/>
            <person name="Haas B."/>
            <person name="Borodovsky M."/>
            <person name="Guigo R."/>
            <person name="Alvarado L."/>
            <person name="Berlin A."/>
            <person name="Bochicchio J."/>
            <person name="Borenstein D."/>
            <person name="Chapman S."/>
            <person name="Chen Z."/>
            <person name="Freedman E."/>
            <person name="Gellesch M."/>
            <person name="Goldberg J."/>
            <person name="Griggs A."/>
            <person name="Gujja S."/>
            <person name="Heilman E."/>
            <person name="Heiman D."/>
            <person name="Hepburn T."/>
            <person name="Howarth C."/>
            <person name="Jen D."/>
            <person name="Larson L."/>
            <person name="Mehta T."/>
            <person name="Park D."/>
            <person name="Pearson M."/>
            <person name="Roberts A."/>
            <person name="Saif S."/>
            <person name="Shenoy N."/>
            <person name="Sisk P."/>
            <person name="Stolte C."/>
            <person name="Sykes S."/>
            <person name="Thomson T."/>
            <person name="Walk T."/>
            <person name="White J."/>
            <person name="Yandava C."/>
            <person name="Burger G."/>
            <person name="Gray M.W."/>
            <person name="Holland P.W.H."/>
            <person name="King N."/>
            <person name="Lang F.B.F."/>
            <person name="Roger A.J."/>
            <person name="Ruiz-Trillo I."/>
            <person name="Lander E."/>
            <person name="Nusbaum C."/>
        </authorList>
    </citation>
    <scope>NUCLEOTIDE SEQUENCE [LARGE SCALE GENOMIC DNA]</scope>
    <source>
        <strain evidence="2 3">ATCC 50062</strain>
    </source>
</reference>
<gene>
    <name evidence="2" type="ORF">AMSG_06646</name>
</gene>
<dbReference type="SUPFAM" id="SSF51905">
    <property type="entry name" value="FAD/NAD(P)-binding domain"/>
    <property type="match status" value="1"/>
</dbReference>
<dbReference type="Proteomes" id="UP000054408">
    <property type="component" value="Unassembled WGS sequence"/>
</dbReference>
<dbReference type="EMBL" id="GL349462">
    <property type="protein sequence ID" value="KNC50756.1"/>
    <property type="molecule type" value="Genomic_DNA"/>
</dbReference>
<dbReference type="InterPro" id="IPR036188">
    <property type="entry name" value="FAD/NAD-bd_sf"/>
</dbReference>
<dbReference type="InterPro" id="IPR050464">
    <property type="entry name" value="Zeta_carotene_desat/Oxidored"/>
</dbReference>
<dbReference type="eggNOG" id="ENOG502QSMW">
    <property type="taxonomic scope" value="Eukaryota"/>
</dbReference>
<dbReference type="Gene3D" id="1.10.405.10">
    <property type="entry name" value="Guanine Nucleotide Dissociation Inhibitor, domain 1"/>
    <property type="match status" value="1"/>
</dbReference>
<evidence type="ECO:0000313" key="3">
    <source>
        <dbReference type="Proteomes" id="UP000054408"/>
    </source>
</evidence>